<protein>
    <recommendedName>
        <fullName evidence="12">Mannosyltransferase</fullName>
        <ecNumber evidence="12">2.4.1.-</ecNumber>
    </recommendedName>
</protein>
<evidence type="ECO:0000256" key="4">
    <source>
        <dbReference type="ARBA" id="ARBA00022676"/>
    </source>
</evidence>
<evidence type="ECO:0000256" key="8">
    <source>
        <dbReference type="ARBA" id="ARBA00022989"/>
    </source>
</evidence>
<dbReference type="InterPro" id="IPR005599">
    <property type="entry name" value="GPI_mannosylTrfase"/>
</dbReference>
<comment type="catalytic activity">
    <reaction evidence="11">
        <text>an alpha-D-Man-(1-&gt;2)-alpha-D-Man-(1-&gt;2)-alpha-D-Man-(1-&gt;3)-[alpha-D-Man-(1-&gt;2)-alpha-D-Man-(1-&gt;3)-alpha-D-Man-(1-&gt;6)]-beta-D-Man-(1-&gt;4)-beta-D-GlcNAc-(1-&gt;4)-alpha-D-GlcNAc-diphospho-di-trans,poly-cis-dolichol + a di-trans,poly-cis-dolichyl beta-D-mannosyl phosphate = an alpha-D-Man-(1-&gt;2)-alpha-D-Man-(1-&gt;2)-alpha-D-Man-(1-&gt;3)-[alpha-D-Man-(1-&gt;2)-alpha-D-Man-(1-&gt;3)-[alpha-D-Man-(1-&gt;6)]-alpha-D-Man-(1-&gt;6)]-beta-D-Man-(1-&gt;4)-beta-D-GlcNAc-(1-&gt;4)-alpha-D-GlcNAc-diphospho-di-trans,poly-cis-dolichol + a di-trans,poly-cis-dolichyl phosphate + H(+)</text>
        <dbReference type="Rhea" id="RHEA:29535"/>
        <dbReference type="Rhea" id="RHEA-COMP:19498"/>
        <dbReference type="Rhea" id="RHEA-COMP:19501"/>
        <dbReference type="Rhea" id="RHEA-COMP:19518"/>
        <dbReference type="Rhea" id="RHEA-COMP:19519"/>
        <dbReference type="ChEBI" id="CHEBI:15378"/>
        <dbReference type="ChEBI" id="CHEBI:57683"/>
        <dbReference type="ChEBI" id="CHEBI:58211"/>
        <dbReference type="ChEBI" id="CHEBI:132517"/>
        <dbReference type="ChEBI" id="CHEBI:132519"/>
        <dbReference type="EC" id="2.4.1.260"/>
    </reaction>
    <physiologicalReaction direction="left-to-right" evidence="11">
        <dbReference type="Rhea" id="RHEA:29536"/>
    </physiologicalReaction>
</comment>
<keyword evidence="14" id="KW-1185">Reference proteome</keyword>
<evidence type="ECO:0000313" key="13">
    <source>
        <dbReference type="EMBL" id="WOH14449.1"/>
    </source>
</evidence>
<organism evidence="13 14">
    <name type="scientific">Daucus carota subsp. sativus</name>
    <name type="common">Carrot</name>
    <dbReference type="NCBI Taxonomy" id="79200"/>
    <lineage>
        <taxon>Eukaryota</taxon>
        <taxon>Viridiplantae</taxon>
        <taxon>Streptophyta</taxon>
        <taxon>Embryophyta</taxon>
        <taxon>Tracheophyta</taxon>
        <taxon>Spermatophyta</taxon>
        <taxon>Magnoliopsida</taxon>
        <taxon>eudicotyledons</taxon>
        <taxon>Gunneridae</taxon>
        <taxon>Pentapetalae</taxon>
        <taxon>asterids</taxon>
        <taxon>campanulids</taxon>
        <taxon>Apiales</taxon>
        <taxon>Apiaceae</taxon>
        <taxon>Apioideae</taxon>
        <taxon>Scandiceae</taxon>
        <taxon>Daucinae</taxon>
        <taxon>Daucus</taxon>
        <taxon>Daucus sect. Daucus</taxon>
    </lineage>
</organism>
<name>A0AAF1BCC2_DAUCS</name>
<reference evidence="13" key="2">
    <citation type="submission" date="2022-03" db="EMBL/GenBank/DDBJ databases">
        <title>Draft title - Genomic analysis of global carrot germplasm unveils the trajectory of domestication and the origin of high carotenoid orange carrot.</title>
        <authorList>
            <person name="Iorizzo M."/>
            <person name="Ellison S."/>
            <person name="Senalik D."/>
            <person name="Macko-Podgorni A."/>
            <person name="Grzebelus D."/>
            <person name="Bostan H."/>
            <person name="Rolling W."/>
            <person name="Curaba J."/>
            <person name="Simon P."/>
        </authorList>
    </citation>
    <scope>NUCLEOTIDE SEQUENCE</scope>
    <source>
        <tissue evidence="13">Leaf</tissue>
    </source>
</reference>
<feature type="transmembrane region" description="Helical" evidence="12">
    <location>
        <begin position="287"/>
        <end position="304"/>
    </location>
</feature>
<dbReference type="EC" id="2.4.1.-" evidence="12"/>
<gene>
    <name evidence="13" type="ORF">DCAR_0933968</name>
</gene>
<feature type="transmembrane region" description="Helical" evidence="12">
    <location>
        <begin position="124"/>
        <end position="146"/>
    </location>
</feature>
<evidence type="ECO:0000256" key="2">
    <source>
        <dbReference type="ARBA" id="ARBA00004922"/>
    </source>
</evidence>
<feature type="transmembrane region" description="Helical" evidence="12">
    <location>
        <begin position="91"/>
        <end position="112"/>
    </location>
</feature>
<keyword evidence="4 12" id="KW-0328">Glycosyltransferase</keyword>
<comment type="function">
    <text evidence="10">Mannosyltransferase that operates in the biosynthetic pathway of dolichol-linked oligosaccharides, the glycan precursors employed in protein asparagine (N)-glycosylation. The assembly of dolichol-linked oligosaccharides begins on the cytosolic side of the endoplasmic reticulum membrane and finishes in its lumen. The sequential addition of sugars to dolichol pyrophosphate produces dolichol-linked oligosaccharides containing fourteen sugars, including two GlcNAcs, nine mannoses and three glucoses. Once assembled, the oligosaccharide is transferred from the lipid to nascent proteins by oligosaccharyltransferases. In the lumen of the endoplasmic reticulum, adds the eighth mannose residue in an alpha-1,6 linkage onto Man(7)GlcNAc(2)-PP-dolichol to produce Man(8)GlcNAc(2)-PP-dolichol.</text>
</comment>
<feature type="transmembrane region" description="Helical" evidence="12">
    <location>
        <begin position="210"/>
        <end position="230"/>
    </location>
</feature>
<dbReference type="AlphaFoldDB" id="A0AAF1BCC2"/>
<keyword evidence="6 12" id="KW-0812">Transmembrane</keyword>
<evidence type="ECO:0000256" key="11">
    <source>
        <dbReference type="ARBA" id="ARBA00048899"/>
    </source>
</evidence>
<keyword evidence="8 12" id="KW-1133">Transmembrane helix</keyword>
<reference evidence="13" key="1">
    <citation type="journal article" date="2016" name="Nat. Genet.">
        <title>A high-quality carrot genome assembly provides new insights into carotenoid accumulation and asterid genome evolution.</title>
        <authorList>
            <person name="Iorizzo M."/>
            <person name="Ellison S."/>
            <person name="Senalik D."/>
            <person name="Zeng P."/>
            <person name="Satapoomin P."/>
            <person name="Huang J."/>
            <person name="Bowman M."/>
            <person name="Iovene M."/>
            <person name="Sanseverino W."/>
            <person name="Cavagnaro P."/>
            <person name="Yildiz M."/>
            <person name="Macko-Podgorni A."/>
            <person name="Moranska E."/>
            <person name="Grzebelus E."/>
            <person name="Grzebelus D."/>
            <person name="Ashrafi H."/>
            <person name="Zheng Z."/>
            <person name="Cheng S."/>
            <person name="Spooner D."/>
            <person name="Van Deynze A."/>
            <person name="Simon P."/>
        </authorList>
    </citation>
    <scope>NUCLEOTIDE SEQUENCE</scope>
    <source>
        <tissue evidence="13">Leaf</tissue>
    </source>
</reference>
<evidence type="ECO:0000256" key="5">
    <source>
        <dbReference type="ARBA" id="ARBA00022679"/>
    </source>
</evidence>
<feature type="transmembrane region" description="Helical" evidence="12">
    <location>
        <begin position="338"/>
        <end position="365"/>
    </location>
</feature>
<evidence type="ECO:0000256" key="3">
    <source>
        <dbReference type="ARBA" id="ARBA00007063"/>
    </source>
</evidence>
<evidence type="ECO:0000256" key="12">
    <source>
        <dbReference type="RuleBase" id="RU363075"/>
    </source>
</evidence>
<evidence type="ECO:0000256" key="10">
    <source>
        <dbReference type="ARBA" id="ARBA00044721"/>
    </source>
</evidence>
<dbReference type="GO" id="GO:0052917">
    <property type="term" value="F:dol-P-Man:Man(7)GlcNAc(2)-PP-Dol alpha-1,6-mannosyltransferase activity"/>
    <property type="evidence" value="ECO:0007669"/>
    <property type="project" value="UniProtKB-EC"/>
</dbReference>
<evidence type="ECO:0000256" key="9">
    <source>
        <dbReference type="ARBA" id="ARBA00023136"/>
    </source>
</evidence>
<sequence>MAQRFMETYGYDMILGSIAAFYVVMIPYTKVEESFNVQAMHDILYHQHHIENYDHLDFPGVVPRTFIGALLVSSLASPLIYVMNLLQLPKIYGLLAVRLALGCIILLTLRFFRVQIRNKFGRQVEAFFVIFVSIQFHMLFYCTRPLPNILAMGLVNMAYGYWFKGSFYAALNCLIFATVVFRCDILLLLGPLGLELLLTNSISFWKALRYCIGAALFSIGLTVLVDSFLWRKPLWPEFEVFWFNSVLNRSSEWGTQSFHWYFSSALPRSLLAAYPLFALGVLLERRLLFYVLPVFSFILLYSKLPHKELRFIISSIPIFNLSAAVAASRIYNNRKKSLWNLLYIVMLGLLIISLGGTMTTFMASYENYPGGSALKELHNFGYVTNSTDEVRVHIDTFSAINGVSRFCENGFPWRYSKEEEIPLDEYCHRNFTYLLNEHHNIKGFKCLFSVNGFSRLRLQTGFPQVSLITEPKVYVHGSITNKYITHQNWPGCI</sequence>
<feature type="transmembrane region" description="Helical" evidence="12">
    <location>
        <begin position="310"/>
        <end position="331"/>
    </location>
</feature>
<dbReference type="PANTHER" id="PTHR22760">
    <property type="entry name" value="GLYCOSYLTRANSFERASE"/>
    <property type="match status" value="1"/>
</dbReference>
<comment type="subcellular location">
    <subcellularLocation>
        <location evidence="1 12">Endoplasmic reticulum membrane</location>
        <topology evidence="1 12">Multi-pass membrane protein</topology>
    </subcellularLocation>
</comment>
<dbReference type="EMBL" id="CP093351">
    <property type="protein sequence ID" value="WOH14449.1"/>
    <property type="molecule type" value="Genomic_DNA"/>
</dbReference>
<proteinExistence type="inferred from homology"/>
<dbReference type="Proteomes" id="UP000077755">
    <property type="component" value="Chromosome 9"/>
</dbReference>
<comment type="similarity">
    <text evidence="3 12">Belongs to the glycosyltransferase 22 family.</text>
</comment>
<comment type="pathway">
    <text evidence="2">Protein modification; protein glycosylation.</text>
</comment>
<dbReference type="PANTHER" id="PTHR22760:SF1">
    <property type="entry name" value="DOL-P-MAN:MAN(7)GLCNAC(2)-PP-DOL ALPHA-1,6-MANNOSYLTRANSFERASE"/>
    <property type="match status" value="1"/>
</dbReference>
<keyword evidence="7 12" id="KW-0256">Endoplasmic reticulum</keyword>
<dbReference type="GO" id="GO:0006487">
    <property type="term" value="P:protein N-linked glycosylation"/>
    <property type="evidence" value="ECO:0007669"/>
    <property type="project" value="TreeGrafter"/>
</dbReference>
<feature type="transmembrane region" description="Helical" evidence="12">
    <location>
        <begin position="258"/>
        <end position="280"/>
    </location>
</feature>
<keyword evidence="5" id="KW-0808">Transferase</keyword>
<dbReference type="GO" id="GO:0005789">
    <property type="term" value="C:endoplasmic reticulum membrane"/>
    <property type="evidence" value="ECO:0007669"/>
    <property type="project" value="UniProtKB-SubCell"/>
</dbReference>
<keyword evidence="9 12" id="KW-0472">Membrane</keyword>
<accession>A0AAF1BCC2</accession>
<evidence type="ECO:0000256" key="7">
    <source>
        <dbReference type="ARBA" id="ARBA00022824"/>
    </source>
</evidence>
<dbReference type="Pfam" id="PF03901">
    <property type="entry name" value="Glyco_transf_22"/>
    <property type="match status" value="1"/>
</dbReference>
<evidence type="ECO:0000256" key="6">
    <source>
        <dbReference type="ARBA" id="ARBA00022692"/>
    </source>
</evidence>
<feature type="transmembrane region" description="Helical" evidence="12">
    <location>
        <begin position="9"/>
        <end position="28"/>
    </location>
</feature>
<dbReference type="KEGG" id="dcr:108202471"/>
<evidence type="ECO:0000313" key="14">
    <source>
        <dbReference type="Proteomes" id="UP000077755"/>
    </source>
</evidence>
<evidence type="ECO:0000256" key="1">
    <source>
        <dbReference type="ARBA" id="ARBA00004477"/>
    </source>
</evidence>
<feature type="transmembrane region" description="Helical" evidence="12">
    <location>
        <begin position="166"/>
        <end position="189"/>
    </location>
</feature>